<evidence type="ECO:0000313" key="6">
    <source>
        <dbReference type="EMBL" id="MBO0652495.1"/>
    </source>
</evidence>
<sequence length="226" mass="24543">MANVVRILAVMDAVSRGARSPSDIRRVTGIPHSTLHRIMRELTEQDILRRDEDGGISIGARIRAWADDTGAKPEASTDYAVLERLLGQCGESVQHFRRMGESYACVASVEPADGLRDTVPVGSAFPLRDGPAGRILLAYSAEPAGLSERERRKLSVIRDQGYAMGSREAEKDVLGIAVPVHEGHTRVNSALCVSGPAWRMGPRAEEIRSHLAAAAQDLRRTLRDAA</sequence>
<keyword evidence="2" id="KW-0238">DNA-binding</keyword>
<evidence type="ECO:0000259" key="4">
    <source>
        <dbReference type="PROSITE" id="PS51077"/>
    </source>
</evidence>
<evidence type="ECO:0000256" key="3">
    <source>
        <dbReference type="ARBA" id="ARBA00023163"/>
    </source>
</evidence>
<organism evidence="6 7">
    <name type="scientific">Streptomyces triculaminicus</name>
    <dbReference type="NCBI Taxonomy" id="2816232"/>
    <lineage>
        <taxon>Bacteria</taxon>
        <taxon>Bacillati</taxon>
        <taxon>Actinomycetota</taxon>
        <taxon>Actinomycetes</taxon>
        <taxon>Kitasatosporales</taxon>
        <taxon>Streptomycetaceae</taxon>
        <taxon>Streptomyces</taxon>
    </lineage>
</organism>
<dbReference type="SUPFAM" id="SSF55781">
    <property type="entry name" value="GAF domain-like"/>
    <property type="match status" value="1"/>
</dbReference>
<feature type="domain" description="IclR-ED" evidence="5">
    <location>
        <begin position="60"/>
        <end position="226"/>
    </location>
</feature>
<keyword evidence="7" id="KW-1185">Reference proteome</keyword>
<dbReference type="Gene3D" id="1.10.10.10">
    <property type="entry name" value="Winged helix-like DNA-binding domain superfamily/Winged helix DNA-binding domain"/>
    <property type="match status" value="1"/>
</dbReference>
<protein>
    <submittedName>
        <fullName evidence="6">Helix-turn-helix domain-containing protein</fullName>
    </submittedName>
</protein>
<dbReference type="EMBL" id="JAFMOF010000001">
    <property type="protein sequence ID" value="MBO0652495.1"/>
    <property type="molecule type" value="Genomic_DNA"/>
</dbReference>
<dbReference type="Proteomes" id="UP000664781">
    <property type="component" value="Unassembled WGS sequence"/>
</dbReference>
<keyword evidence="3" id="KW-0804">Transcription</keyword>
<proteinExistence type="predicted"/>
<dbReference type="Gene3D" id="3.30.450.40">
    <property type="match status" value="1"/>
</dbReference>
<dbReference type="InterPro" id="IPR014757">
    <property type="entry name" value="Tscrpt_reg_IclR_C"/>
</dbReference>
<evidence type="ECO:0000256" key="2">
    <source>
        <dbReference type="ARBA" id="ARBA00023125"/>
    </source>
</evidence>
<dbReference type="Pfam" id="PF09339">
    <property type="entry name" value="HTH_IclR"/>
    <property type="match status" value="1"/>
</dbReference>
<dbReference type="RefSeq" id="WP_086573727.1">
    <property type="nucleotide sequence ID" value="NZ_JAFMOF010000001.1"/>
</dbReference>
<dbReference type="PANTHER" id="PTHR30136:SF39">
    <property type="entry name" value="TRANSCRIPTIONAL REGULATORY PROTEIN"/>
    <property type="match status" value="1"/>
</dbReference>
<evidence type="ECO:0000313" key="7">
    <source>
        <dbReference type="Proteomes" id="UP000664781"/>
    </source>
</evidence>
<dbReference type="GO" id="GO:0045892">
    <property type="term" value="P:negative regulation of DNA-templated transcription"/>
    <property type="evidence" value="ECO:0007669"/>
    <property type="project" value="TreeGrafter"/>
</dbReference>
<dbReference type="InterPro" id="IPR005471">
    <property type="entry name" value="Tscrpt_reg_IclR_N"/>
</dbReference>
<feature type="domain" description="HTH iclR-type" evidence="4">
    <location>
        <begin position="1"/>
        <end position="60"/>
    </location>
</feature>
<dbReference type="GO" id="GO:0003677">
    <property type="term" value="F:DNA binding"/>
    <property type="evidence" value="ECO:0007669"/>
    <property type="project" value="UniProtKB-KW"/>
</dbReference>
<keyword evidence="1" id="KW-0805">Transcription regulation</keyword>
<dbReference type="PANTHER" id="PTHR30136">
    <property type="entry name" value="HELIX-TURN-HELIX TRANSCRIPTIONAL REGULATOR, ICLR FAMILY"/>
    <property type="match status" value="1"/>
</dbReference>
<dbReference type="PROSITE" id="PS51078">
    <property type="entry name" value="ICLR_ED"/>
    <property type="match status" value="1"/>
</dbReference>
<dbReference type="InterPro" id="IPR036390">
    <property type="entry name" value="WH_DNA-bd_sf"/>
</dbReference>
<comment type="caution">
    <text evidence="6">The sequence shown here is derived from an EMBL/GenBank/DDBJ whole genome shotgun (WGS) entry which is preliminary data.</text>
</comment>
<dbReference type="PROSITE" id="PS51077">
    <property type="entry name" value="HTH_ICLR"/>
    <property type="match status" value="1"/>
</dbReference>
<evidence type="ECO:0000256" key="1">
    <source>
        <dbReference type="ARBA" id="ARBA00023015"/>
    </source>
</evidence>
<dbReference type="InterPro" id="IPR036388">
    <property type="entry name" value="WH-like_DNA-bd_sf"/>
</dbReference>
<reference evidence="6" key="1">
    <citation type="submission" date="2021-03" db="EMBL/GenBank/DDBJ databases">
        <title>Streptomyces strains.</title>
        <authorList>
            <person name="Lund M.B."/>
            <person name="Toerring T."/>
        </authorList>
    </citation>
    <scope>NUCLEOTIDE SEQUENCE</scope>
    <source>
        <strain evidence="6">JCM 4242</strain>
    </source>
</reference>
<dbReference type="SUPFAM" id="SSF46785">
    <property type="entry name" value="Winged helix' DNA-binding domain"/>
    <property type="match status" value="1"/>
</dbReference>
<dbReference type="InterPro" id="IPR029016">
    <property type="entry name" value="GAF-like_dom_sf"/>
</dbReference>
<dbReference type="InterPro" id="IPR050707">
    <property type="entry name" value="HTH_MetabolicPath_Reg"/>
</dbReference>
<evidence type="ECO:0000259" key="5">
    <source>
        <dbReference type="PROSITE" id="PS51078"/>
    </source>
</evidence>
<name>A0A939FMF7_9ACTN</name>
<accession>A0A939FMF7</accession>
<dbReference type="GO" id="GO:0003700">
    <property type="term" value="F:DNA-binding transcription factor activity"/>
    <property type="evidence" value="ECO:0007669"/>
    <property type="project" value="TreeGrafter"/>
</dbReference>
<dbReference type="AlphaFoldDB" id="A0A939FMF7"/>
<gene>
    <name evidence="6" type="ORF">J1792_06755</name>
</gene>
<dbReference type="Pfam" id="PF01614">
    <property type="entry name" value="IclR_C"/>
    <property type="match status" value="1"/>
</dbReference>